<dbReference type="GO" id="GO:0046872">
    <property type="term" value="F:metal ion binding"/>
    <property type="evidence" value="ECO:0007669"/>
    <property type="project" value="InterPro"/>
</dbReference>
<dbReference type="InterPro" id="IPR056798">
    <property type="entry name" value="ADH_Fe_C"/>
</dbReference>
<feature type="domain" description="Alcohol dehydrogenase iron-type/glycerol dehydrogenase GldA" evidence="5">
    <location>
        <begin position="18"/>
        <end position="195"/>
    </location>
</feature>
<gene>
    <name evidence="7" type="ORF">GON04_24055</name>
</gene>
<dbReference type="InterPro" id="IPR039697">
    <property type="entry name" value="Alcohol_dehydrogenase_Fe"/>
</dbReference>
<evidence type="ECO:0000313" key="7">
    <source>
        <dbReference type="EMBL" id="MVQ32550.1"/>
    </source>
</evidence>
<evidence type="ECO:0000256" key="1">
    <source>
        <dbReference type="ARBA" id="ARBA00001962"/>
    </source>
</evidence>
<dbReference type="InterPro" id="IPR001670">
    <property type="entry name" value="ADH_Fe/GldA"/>
</dbReference>
<dbReference type="Proteomes" id="UP000469385">
    <property type="component" value="Unassembled WGS sequence"/>
</dbReference>
<dbReference type="CDD" id="cd08192">
    <property type="entry name" value="MAR-like"/>
    <property type="match status" value="1"/>
</dbReference>
<name>A0A6N8J2M0_9BURK</name>
<dbReference type="PANTHER" id="PTHR11496:SF102">
    <property type="entry name" value="ALCOHOL DEHYDROGENASE 4"/>
    <property type="match status" value="1"/>
</dbReference>
<evidence type="ECO:0000256" key="2">
    <source>
        <dbReference type="ARBA" id="ARBA00007358"/>
    </source>
</evidence>
<keyword evidence="4" id="KW-0520">NAD</keyword>
<keyword evidence="3" id="KW-0560">Oxidoreductase</keyword>
<evidence type="ECO:0000313" key="8">
    <source>
        <dbReference type="Proteomes" id="UP000469385"/>
    </source>
</evidence>
<feature type="domain" description="Fe-containing alcohol dehydrogenase-like C-terminal" evidence="6">
    <location>
        <begin position="208"/>
        <end position="392"/>
    </location>
</feature>
<reference evidence="7 8" key="1">
    <citation type="submission" date="2019-12" db="EMBL/GenBank/DDBJ databases">
        <authorList>
            <person name="Huq M.A."/>
        </authorList>
    </citation>
    <scope>NUCLEOTIDE SEQUENCE [LARGE SCALE GENOMIC DNA]</scope>
    <source>
        <strain evidence="7 8">MAH-25</strain>
    </source>
</reference>
<accession>A0A6N8J2M0</accession>
<dbReference type="PROSITE" id="PS00060">
    <property type="entry name" value="ADH_IRON_2"/>
    <property type="match status" value="1"/>
</dbReference>
<evidence type="ECO:0000259" key="6">
    <source>
        <dbReference type="Pfam" id="PF25137"/>
    </source>
</evidence>
<dbReference type="EMBL" id="WSEL01000009">
    <property type="protein sequence ID" value="MVQ32550.1"/>
    <property type="molecule type" value="Genomic_DNA"/>
</dbReference>
<evidence type="ECO:0000256" key="4">
    <source>
        <dbReference type="ARBA" id="ARBA00023027"/>
    </source>
</evidence>
<evidence type="ECO:0000256" key="3">
    <source>
        <dbReference type="ARBA" id="ARBA00023002"/>
    </source>
</evidence>
<keyword evidence="8" id="KW-1185">Reference proteome</keyword>
<dbReference type="Pfam" id="PF25137">
    <property type="entry name" value="ADH_Fe_C"/>
    <property type="match status" value="1"/>
</dbReference>
<dbReference type="InterPro" id="IPR018211">
    <property type="entry name" value="ADH_Fe_CS"/>
</dbReference>
<proteinExistence type="inferred from homology"/>
<comment type="caution">
    <text evidence="7">The sequence shown here is derived from an EMBL/GenBank/DDBJ whole genome shotgun (WGS) entry which is preliminary data.</text>
</comment>
<sequence length="394" mass="41475">MKPDALTAKTVTLSRTQRVHLGLEAACVIAEEAGFANARRVFVIAGRTLREDTAVVRDIEAALGAAHAGTWSGISPHVPRADVLAGIAAARACDADMIVAVGGGSVVDAAKVVNLGLHHGITEVSDLDRFTFAVRGKAGWSRPAFEGPTRTLIAVPTTLSGGEFSALAGVTDERRKKKEGITHPGMAPAAIVLDPRLTIHTPEWLWLSTGIRSVDHATETLASTLSDPYSDGMAESALRLLGEGLRRVRRDPGDLQARLLCQVGTWQSKIPSASGVPMGASHAIGHVLGARHAVPHGYTSCVTAPGVQAWNATHVGDRQRRISAALGSVERPAAELLDDLIRELGLPRTLADVGVGASDLEAIAEATLNDMWAATNPRPLARREDVLEILQAVA</sequence>
<dbReference type="Gene3D" id="3.40.50.1970">
    <property type="match status" value="1"/>
</dbReference>
<dbReference type="AlphaFoldDB" id="A0A6N8J2M0"/>
<organism evidence="7 8">
    <name type="scientific">Ramlibacter pinisoli</name>
    <dbReference type="NCBI Taxonomy" id="2682844"/>
    <lineage>
        <taxon>Bacteria</taxon>
        <taxon>Pseudomonadati</taxon>
        <taxon>Pseudomonadota</taxon>
        <taxon>Betaproteobacteria</taxon>
        <taxon>Burkholderiales</taxon>
        <taxon>Comamonadaceae</taxon>
        <taxon>Ramlibacter</taxon>
    </lineage>
</organism>
<comment type="cofactor">
    <cofactor evidence="1">
        <name>Fe cation</name>
        <dbReference type="ChEBI" id="CHEBI:24875"/>
    </cofactor>
</comment>
<protein>
    <submittedName>
        <fullName evidence="7">Iron-containing alcohol dehydrogenase</fullName>
    </submittedName>
</protein>
<evidence type="ECO:0000259" key="5">
    <source>
        <dbReference type="Pfam" id="PF00465"/>
    </source>
</evidence>
<dbReference type="PANTHER" id="PTHR11496">
    <property type="entry name" value="ALCOHOL DEHYDROGENASE"/>
    <property type="match status" value="1"/>
</dbReference>
<dbReference type="GO" id="GO:0004022">
    <property type="term" value="F:alcohol dehydrogenase (NAD+) activity"/>
    <property type="evidence" value="ECO:0007669"/>
    <property type="project" value="TreeGrafter"/>
</dbReference>
<dbReference type="Gene3D" id="1.20.1090.10">
    <property type="entry name" value="Dehydroquinate synthase-like - alpha domain"/>
    <property type="match status" value="1"/>
</dbReference>
<dbReference type="Pfam" id="PF00465">
    <property type="entry name" value="Fe-ADH"/>
    <property type="match status" value="1"/>
</dbReference>
<dbReference type="RefSeq" id="WP_157400492.1">
    <property type="nucleotide sequence ID" value="NZ_WSEL01000009.1"/>
</dbReference>
<comment type="similarity">
    <text evidence="2">Belongs to the iron-containing alcohol dehydrogenase family.</text>
</comment>
<dbReference type="SUPFAM" id="SSF56796">
    <property type="entry name" value="Dehydroquinate synthase-like"/>
    <property type="match status" value="1"/>
</dbReference>